<keyword evidence="6 8" id="KW-0539">Nucleus</keyword>
<comment type="caution">
    <text evidence="10">The sequence shown here is derived from an EMBL/GenBank/DDBJ whole genome shotgun (WGS) entry which is preliminary data.</text>
</comment>
<keyword evidence="4 8" id="KW-0805">Transcription regulation</keyword>
<evidence type="ECO:0000256" key="7">
    <source>
        <dbReference type="ARBA" id="ARBA00032014"/>
    </source>
</evidence>
<dbReference type="Proteomes" id="UP000254866">
    <property type="component" value="Unassembled WGS sequence"/>
</dbReference>
<evidence type="ECO:0000313" key="10">
    <source>
        <dbReference type="EMBL" id="RDL41560.1"/>
    </source>
</evidence>
<evidence type="ECO:0000256" key="2">
    <source>
        <dbReference type="ARBA" id="ARBA00005635"/>
    </source>
</evidence>
<keyword evidence="5 8" id="KW-0804">Transcription</keyword>
<evidence type="ECO:0000256" key="5">
    <source>
        <dbReference type="ARBA" id="ARBA00023163"/>
    </source>
</evidence>
<dbReference type="Gene3D" id="6.10.250.2620">
    <property type="match status" value="1"/>
</dbReference>
<dbReference type="AlphaFoldDB" id="A0A370U1A8"/>
<dbReference type="GO" id="GO:0003712">
    <property type="term" value="F:transcription coregulator activity"/>
    <property type="evidence" value="ECO:0007669"/>
    <property type="project" value="InterPro"/>
</dbReference>
<feature type="compositionally biased region" description="Acidic residues" evidence="9">
    <location>
        <begin position="67"/>
        <end position="87"/>
    </location>
</feature>
<dbReference type="GO" id="GO:0016592">
    <property type="term" value="C:mediator complex"/>
    <property type="evidence" value="ECO:0007669"/>
    <property type="project" value="InterPro"/>
</dbReference>
<dbReference type="InterPro" id="IPR019313">
    <property type="entry name" value="Mediator_Med17"/>
</dbReference>
<reference evidence="10 11" key="1">
    <citation type="journal article" date="2018" name="IMA Fungus">
        <title>IMA Genome-F 9: Draft genome sequence of Annulohypoxylon stygium, Aspergillus mulundensis, Berkeleyomyces basicola (syn. Thielaviopsis basicola), Ceratocystis smalleyi, two Cercospora beticola strains, Coleophoma cylindrospora, Fusarium fracticaudum, Phialophora cf. hyalina, and Morchella septimelata.</title>
        <authorList>
            <person name="Wingfield B.D."/>
            <person name="Bills G.F."/>
            <person name="Dong Y."/>
            <person name="Huang W."/>
            <person name="Nel W.J."/>
            <person name="Swalarsk-Parry B.S."/>
            <person name="Vaghefi N."/>
            <person name="Wilken P.M."/>
            <person name="An Z."/>
            <person name="de Beer Z.W."/>
            <person name="De Vos L."/>
            <person name="Chen L."/>
            <person name="Duong T.A."/>
            <person name="Gao Y."/>
            <person name="Hammerbacher A."/>
            <person name="Kikkert J.R."/>
            <person name="Li Y."/>
            <person name="Li H."/>
            <person name="Li K."/>
            <person name="Li Q."/>
            <person name="Liu X."/>
            <person name="Ma X."/>
            <person name="Naidoo K."/>
            <person name="Pethybridge S.J."/>
            <person name="Sun J."/>
            <person name="Steenkamp E.T."/>
            <person name="van der Nest M.A."/>
            <person name="van Wyk S."/>
            <person name="Wingfield M.J."/>
            <person name="Xiong C."/>
            <person name="Yue Q."/>
            <person name="Zhang X."/>
        </authorList>
    </citation>
    <scope>NUCLEOTIDE SEQUENCE [LARGE SCALE GENOMIC DNA]</scope>
    <source>
        <strain evidence="10 11">BP 5553</strain>
    </source>
</reference>
<name>A0A370U1A8_9HELO</name>
<dbReference type="PANTHER" id="PTHR13114">
    <property type="entry name" value="MEDIATOR OF RNA POLYMERASE II TRANSCRIPTION SUBUNIT 17"/>
    <property type="match status" value="1"/>
</dbReference>
<feature type="region of interest" description="Disordered" evidence="9">
    <location>
        <begin position="382"/>
        <end position="402"/>
    </location>
</feature>
<sequence length="671" mass="73448">MASIPNEFPISLKPKPLRPTEPTLPTLIQRINFERGGFHNISEESLRQEIAEAGRTGSRGGEKGTTDEEEEDEEDDDDDGEDGEEEPDRMKELMKAREEILGQIDGAYQSAAYALDFVSLLLSKDTPVQASLSMSPALKELVGTGTMGADKIQASRVDANQKADNKRIAKGWKVQNLNKAVDTIVDSATRLEKEIETETKYWEQVLSVSNKGWAICRIPSEKQTLGVRFGFPEAAPNFRNQSLAALRRNPDGTIYIEQGITNAEPQTLRVRIQVNQTDTGSSSLSKPAAADAPVESLILQARNTIFNTELWQELNREARGLGAFGVRGIEDTLTLPLSPSKTIVLDLVPLADSSTILPQPDDSIAEGICLSLHILLSFAHRHNHRRRTQPPPPISNQKRPNPPYSLLRPLITRLNHQQSNSSLNSLLSSLCSALSSTKIYPAPSYKITHSSPQAPPIPNVSTSELTVIALTDRLESIANFVITPTTTITIACRSLQVPLAGTSFHLSLNAESPLTTTCVAPPVLGHISAVEEYILYATSCALASNIISISEQQSETEETDLSKNGKAGWHLTAQPNVLRKVFKGGKGKQFISSVNNEDGKGCKVRVAWNWMRHDFYGIDKEGLGAEEERRITGEGMYEWNSRLGNSAWAGGEGEVVRSLVDVVESAGVWLT</sequence>
<dbReference type="GO" id="GO:0070847">
    <property type="term" value="C:core mediator complex"/>
    <property type="evidence" value="ECO:0007669"/>
    <property type="project" value="TreeGrafter"/>
</dbReference>
<evidence type="ECO:0000256" key="3">
    <source>
        <dbReference type="ARBA" id="ARBA00019610"/>
    </source>
</evidence>
<evidence type="ECO:0000313" key="11">
    <source>
        <dbReference type="Proteomes" id="UP000254866"/>
    </source>
</evidence>
<proteinExistence type="inferred from homology"/>
<keyword evidence="8" id="KW-0010">Activator</keyword>
<evidence type="ECO:0000256" key="1">
    <source>
        <dbReference type="ARBA" id="ARBA00004123"/>
    </source>
</evidence>
<accession>A0A370U1A8</accession>
<comment type="subunit">
    <text evidence="8">Component of the Mediator complex.</text>
</comment>
<evidence type="ECO:0000256" key="4">
    <source>
        <dbReference type="ARBA" id="ARBA00023015"/>
    </source>
</evidence>
<comment type="similarity">
    <text evidence="2 8">Belongs to the Mediator complex subunit 17 family.</text>
</comment>
<comment type="function">
    <text evidence="8">Component of the Mediator complex, a coactivator involved in the regulated transcription of nearly all RNA polymerase II-dependent genes. Mediator functions as a bridge to convey information from gene-specific regulatory proteins to the basal RNA polymerase II transcription machinery. Mediator is recruited to promoters by direct interactions with regulatory proteins and serves as a scaffold for the assembly of a functional preinitiation complex with RNA polymerase II and the general transcription factors.</text>
</comment>
<gene>
    <name evidence="8" type="primary">MED17</name>
    <name evidence="10" type="ORF">BP5553_01539</name>
</gene>
<comment type="subcellular location">
    <subcellularLocation>
        <location evidence="1 8">Nucleus</location>
    </subcellularLocation>
</comment>
<keyword evidence="11" id="KW-1185">Reference proteome</keyword>
<dbReference type="STRING" id="2656787.A0A370U1A8"/>
<feature type="region of interest" description="Disordered" evidence="9">
    <location>
        <begin position="1"/>
        <end position="23"/>
    </location>
</feature>
<evidence type="ECO:0000256" key="8">
    <source>
        <dbReference type="RuleBase" id="RU364140"/>
    </source>
</evidence>
<dbReference type="GO" id="GO:0006357">
    <property type="term" value="P:regulation of transcription by RNA polymerase II"/>
    <property type="evidence" value="ECO:0007669"/>
    <property type="project" value="InterPro"/>
</dbReference>
<dbReference type="EMBL" id="NPIC01000001">
    <property type="protein sequence ID" value="RDL41560.1"/>
    <property type="molecule type" value="Genomic_DNA"/>
</dbReference>
<evidence type="ECO:0000256" key="9">
    <source>
        <dbReference type="SAM" id="MobiDB-lite"/>
    </source>
</evidence>
<organism evidence="10 11">
    <name type="scientific">Venustampulla echinocandica</name>
    <dbReference type="NCBI Taxonomy" id="2656787"/>
    <lineage>
        <taxon>Eukaryota</taxon>
        <taxon>Fungi</taxon>
        <taxon>Dikarya</taxon>
        <taxon>Ascomycota</taxon>
        <taxon>Pezizomycotina</taxon>
        <taxon>Leotiomycetes</taxon>
        <taxon>Helotiales</taxon>
        <taxon>Pleuroascaceae</taxon>
        <taxon>Venustampulla</taxon>
    </lineage>
</organism>
<dbReference type="OrthoDB" id="5319830at2759"/>
<evidence type="ECO:0000256" key="6">
    <source>
        <dbReference type="ARBA" id="ARBA00023242"/>
    </source>
</evidence>
<feature type="region of interest" description="Disordered" evidence="9">
    <location>
        <begin position="38"/>
        <end position="89"/>
    </location>
</feature>
<protein>
    <recommendedName>
        <fullName evidence="3 8">Mediator of RNA polymerase II transcription subunit 17</fullName>
    </recommendedName>
    <alternativeName>
        <fullName evidence="7 8">Mediator complex subunit 17</fullName>
    </alternativeName>
</protein>
<dbReference type="PANTHER" id="PTHR13114:SF7">
    <property type="entry name" value="MEDIATOR OF RNA POLYMERASE II TRANSCRIPTION SUBUNIT 17"/>
    <property type="match status" value="1"/>
</dbReference>
<dbReference type="Pfam" id="PF10156">
    <property type="entry name" value="Med17"/>
    <property type="match status" value="1"/>
</dbReference>
<feature type="compositionally biased region" description="Basic and acidic residues" evidence="9">
    <location>
        <begin position="38"/>
        <end position="52"/>
    </location>
</feature>